<dbReference type="Proteomes" id="UP000663852">
    <property type="component" value="Unassembled WGS sequence"/>
</dbReference>
<comment type="caution">
    <text evidence="7">The sequence shown here is derived from an EMBL/GenBank/DDBJ whole genome shotgun (WGS) entry which is preliminary data.</text>
</comment>
<evidence type="ECO:0000256" key="4">
    <source>
        <dbReference type="ARBA" id="ARBA00023136"/>
    </source>
</evidence>
<name>A0A813P0X1_ADIRI</name>
<dbReference type="PANTHER" id="PTHR46641">
    <property type="entry name" value="FMRFAMIDE RECEPTOR-RELATED"/>
    <property type="match status" value="1"/>
</dbReference>
<evidence type="ECO:0000256" key="2">
    <source>
        <dbReference type="ARBA" id="ARBA00022692"/>
    </source>
</evidence>
<feature type="transmembrane region" description="Helical" evidence="5">
    <location>
        <begin position="258"/>
        <end position="280"/>
    </location>
</feature>
<dbReference type="InterPro" id="IPR017452">
    <property type="entry name" value="GPCR_Rhodpsn_7TM"/>
</dbReference>
<dbReference type="Gene3D" id="2.120.10.30">
    <property type="entry name" value="TolB, C-terminal domain"/>
    <property type="match status" value="1"/>
</dbReference>
<keyword evidence="9" id="KW-1185">Reference proteome</keyword>
<dbReference type="AlphaFoldDB" id="A0A813P0X1"/>
<evidence type="ECO:0000259" key="6">
    <source>
        <dbReference type="PROSITE" id="PS50262"/>
    </source>
</evidence>
<comment type="subcellular location">
    <subcellularLocation>
        <location evidence="1">Membrane</location>
    </subcellularLocation>
</comment>
<dbReference type="OrthoDB" id="10011262at2759"/>
<reference evidence="7" key="1">
    <citation type="submission" date="2021-02" db="EMBL/GenBank/DDBJ databases">
        <authorList>
            <person name="Nowell W R."/>
        </authorList>
    </citation>
    <scope>NUCLEOTIDE SEQUENCE</scope>
</reference>
<accession>A0A813P0X1</accession>
<dbReference type="InterPro" id="IPR052954">
    <property type="entry name" value="GPCR-Ligand_Int"/>
</dbReference>
<dbReference type="GO" id="GO:0016020">
    <property type="term" value="C:membrane"/>
    <property type="evidence" value="ECO:0007669"/>
    <property type="project" value="UniProtKB-SubCell"/>
</dbReference>
<dbReference type="EMBL" id="CAJNOR010000005">
    <property type="protein sequence ID" value="CAF0746571.1"/>
    <property type="molecule type" value="Genomic_DNA"/>
</dbReference>
<evidence type="ECO:0000256" key="1">
    <source>
        <dbReference type="ARBA" id="ARBA00004370"/>
    </source>
</evidence>
<evidence type="ECO:0000256" key="3">
    <source>
        <dbReference type="ARBA" id="ARBA00022989"/>
    </source>
</evidence>
<feature type="domain" description="G-protein coupled receptors family 1 profile" evidence="6">
    <location>
        <begin position="33"/>
        <end position="309"/>
    </location>
</feature>
<gene>
    <name evidence="8" type="ORF">EDS130_LOCUS21847</name>
    <name evidence="7" type="ORF">XAT740_LOCUS191</name>
</gene>
<proteinExistence type="predicted"/>
<dbReference type="Gene3D" id="1.20.1070.10">
    <property type="entry name" value="Rhodopsin 7-helix transmembrane proteins"/>
    <property type="match status" value="1"/>
</dbReference>
<evidence type="ECO:0000313" key="7">
    <source>
        <dbReference type="EMBL" id="CAF0746571.1"/>
    </source>
</evidence>
<feature type="transmembrane region" description="Helical" evidence="5">
    <location>
        <begin position="141"/>
        <end position="163"/>
    </location>
</feature>
<dbReference type="SUPFAM" id="SSF81321">
    <property type="entry name" value="Family A G protein-coupled receptor-like"/>
    <property type="match status" value="1"/>
</dbReference>
<keyword evidence="2 5" id="KW-0812">Transmembrane</keyword>
<dbReference type="SUPFAM" id="SSF101898">
    <property type="entry name" value="NHL repeat"/>
    <property type="match status" value="1"/>
</dbReference>
<dbReference type="Proteomes" id="UP000663828">
    <property type="component" value="Unassembled WGS sequence"/>
</dbReference>
<feature type="transmembrane region" description="Helical" evidence="5">
    <location>
        <begin position="217"/>
        <end position="237"/>
    </location>
</feature>
<feature type="transmembrane region" description="Helical" evidence="5">
    <location>
        <begin position="53"/>
        <end position="73"/>
    </location>
</feature>
<sequence length="628" mass="71129">MFMSKDHTVNELSIKTLLINLISNILFILGIIGNILGLLIFSSSRRSWQISSIYACLATCSSITNLLCLIRYVSILHSATRHSFLQVAEQHRWACKFYEFSFSFRVISAWITLLWMFERLLCVSTELRSFFNRWNASKLKLIIPSIIVAMIVGVVVGLPVYMFEPQICIEKINNGTTLIARGCCRVSSNASAQWQLYFQQVSFGRNHYTVRCLFSELIPAGTIILINGYIIYHLRTYRRFHQALPFKTNRNQSRTTTSWMNIVLVLHSSLFLTSLFSHIAGHIMNLEAHETWWVSLAVVINCSLNFYLYCLSGKAFRSEIRRIYLNPSTLVQIYLRIAWTSVERPLKMRLDYTLSQLVGQYSALYYAYVDCGYLQCDCSYPSDISKLLSIAYSQPEFCRNAPTFATNETVGRRPHDISINTNNVIYIANKQYGYIVVWYNNTSAPTQTIMGNLSALTSVFLATSDSIYADNGAIGRVNNWQFSSNISSLVMYVNILWDGLYCSMNKIHQVISSELYNNSDVPNVVAGRGVNGSGPEFLANLFEVSVDTNSNLYISNCGNDRIRLVLNINKSSSPSALNTPYTLHFDSYGNFSIVDTGNSRIQMVTLATHSCGKLSDELEAFDVCEHGI</sequence>
<protein>
    <recommendedName>
        <fullName evidence="6">G-protein coupled receptors family 1 profile domain-containing protein</fullName>
    </recommendedName>
</protein>
<feature type="transmembrane region" description="Helical" evidence="5">
    <location>
        <begin position="292"/>
        <end position="311"/>
    </location>
</feature>
<evidence type="ECO:0000256" key="5">
    <source>
        <dbReference type="SAM" id="Phobius"/>
    </source>
</evidence>
<keyword evidence="3 5" id="KW-1133">Transmembrane helix</keyword>
<dbReference type="PROSITE" id="PS50262">
    <property type="entry name" value="G_PROTEIN_RECEP_F1_2"/>
    <property type="match status" value="1"/>
</dbReference>
<organism evidence="7 9">
    <name type="scientific">Adineta ricciae</name>
    <name type="common">Rotifer</name>
    <dbReference type="NCBI Taxonomy" id="249248"/>
    <lineage>
        <taxon>Eukaryota</taxon>
        <taxon>Metazoa</taxon>
        <taxon>Spiralia</taxon>
        <taxon>Gnathifera</taxon>
        <taxon>Rotifera</taxon>
        <taxon>Eurotatoria</taxon>
        <taxon>Bdelloidea</taxon>
        <taxon>Adinetida</taxon>
        <taxon>Adinetidae</taxon>
        <taxon>Adineta</taxon>
    </lineage>
</organism>
<dbReference type="InterPro" id="IPR011042">
    <property type="entry name" value="6-blade_b-propeller_TolB-like"/>
</dbReference>
<keyword evidence="4 5" id="KW-0472">Membrane</keyword>
<evidence type="ECO:0000313" key="9">
    <source>
        <dbReference type="Proteomes" id="UP000663828"/>
    </source>
</evidence>
<evidence type="ECO:0000313" key="8">
    <source>
        <dbReference type="EMBL" id="CAF1136515.1"/>
    </source>
</evidence>
<feature type="transmembrane region" description="Helical" evidence="5">
    <location>
        <begin position="17"/>
        <end position="41"/>
    </location>
</feature>
<dbReference type="EMBL" id="CAJNOJ010000112">
    <property type="protein sequence ID" value="CAF1136515.1"/>
    <property type="molecule type" value="Genomic_DNA"/>
</dbReference>